<dbReference type="InterPro" id="IPR021052">
    <property type="entry name" value="HJURP_central_dom"/>
</dbReference>
<evidence type="ECO:0000259" key="6">
    <source>
        <dbReference type="Pfam" id="PF12347"/>
    </source>
</evidence>
<feature type="compositionally biased region" description="Low complexity" evidence="4">
    <location>
        <begin position="515"/>
        <end position="531"/>
    </location>
</feature>
<reference evidence="7" key="2">
    <citation type="submission" date="2025-08" db="UniProtKB">
        <authorList>
            <consortium name="Ensembl"/>
        </authorList>
    </citation>
    <scope>IDENTIFICATION</scope>
</reference>
<dbReference type="Ensembl" id="ENSCAFT00030038954.1">
    <property type="protein sequence ID" value="ENSCAFP00030033975.1"/>
    <property type="gene ID" value="ENSCAFG00030021154.1"/>
</dbReference>
<feature type="domain" description="Holliday junction recognition protein HJURP central" evidence="5">
    <location>
        <begin position="263"/>
        <end position="377"/>
    </location>
</feature>
<evidence type="ECO:0000259" key="5">
    <source>
        <dbReference type="Pfam" id="PF12346"/>
    </source>
</evidence>
<dbReference type="PANTHER" id="PTHR15992">
    <property type="entry name" value="HOLLIDAY JUNCTION RECOGNITION PROTEIN"/>
    <property type="match status" value="1"/>
</dbReference>
<name>A0A8C0P0V4_CANLF</name>
<organism evidence="7 8">
    <name type="scientific">Canis lupus familiaris</name>
    <name type="common">Dog</name>
    <name type="synonym">Canis familiaris</name>
    <dbReference type="NCBI Taxonomy" id="9615"/>
    <lineage>
        <taxon>Eukaryota</taxon>
        <taxon>Metazoa</taxon>
        <taxon>Chordata</taxon>
        <taxon>Craniata</taxon>
        <taxon>Vertebrata</taxon>
        <taxon>Euteleostomi</taxon>
        <taxon>Mammalia</taxon>
        <taxon>Eutheria</taxon>
        <taxon>Laurasiatheria</taxon>
        <taxon>Carnivora</taxon>
        <taxon>Caniformia</taxon>
        <taxon>Canidae</taxon>
        <taxon>Canis</taxon>
    </lineage>
</organism>
<feature type="region of interest" description="Disordered" evidence="4">
    <location>
        <begin position="297"/>
        <end position="324"/>
    </location>
</feature>
<dbReference type="Pfam" id="PF12346">
    <property type="entry name" value="HJURP_mid"/>
    <property type="match status" value="1"/>
</dbReference>
<accession>A0A8C0P0V4</accession>
<dbReference type="GO" id="GO:0003677">
    <property type="term" value="F:DNA binding"/>
    <property type="evidence" value="ECO:0007669"/>
    <property type="project" value="UniProtKB-KW"/>
</dbReference>
<reference evidence="7" key="1">
    <citation type="submission" date="2019-03" db="EMBL/GenBank/DDBJ databases">
        <authorList>
            <person name="Warren W.C."/>
            <person name="Johnson G.S."/>
        </authorList>
    </citation>
    <scope>NUCLEOTIDE SEQUENCE [LARGE SCALE GENOMIC DNA]</scope>
    <source>
        <strain evidence="7">Basenji</strain>
    </source>
</reference>
<dbReference type="Pfam" id="PF12347">
    <property type="entry name" value="HJURP_C"/>
    <property type="match status" value="2"/>
</dbReference>
<keyword evidence="3" id="KW-0539">Nucleus</keyword>
<proteinExistence type="predicted"/>
<dbReference type="InterPro" id="IPR022102">
    <property type="entry name" value="HJURP_C"/>
</dbReference>
<evidence type="ECO:0000256" key="2">
    <source>
        <dbReference type="ARBA" id="ARBA00023125"/>
    </source>
</evidence>
<evidence type="ECO:0000313" key="7">
    <source>
        <dbReference type="Ensembl" id="ENSCAFP00030033975.1"/>
    </source>
</evidence>
<feature type="domain" description="Holliday junction regulator protein family C-terminal" evidence="6">
    <location>
        <begin position="406"/>
        <end position="466"/>
    </location>
</feature>
<evidence type="ECO:0000256" key="4">
    <source>
        <dbReference type="SAM" id="MobiDB-lite"/>
    </source>
</evidence>
<feature type="domain" description="Holliday junction regulator protein family C-terminal" evidence="6">
    <location>
        <begin position="551"/>
        <end position="610"/>
    </location>
</feature>
<dbReference type="AlphaFoldDB" id="A0A8C0P0V4"/>
<dbReference type="Gene3D" id="6.10.250.2320">
    <property type="match status" value="1"/>
</dbReference>
<evidence type="ECO:0000256" key="3">
    <source>
        <dbReference type="ARBA" id="ARBA00023242"/>
    </source>
</evidence>
<sequence>MEGQLRAEDRLLRQLRDSRCRFQRHMQQLIEKYNQPFEDAPLVQMSTLTYETPQGLRIWGGGLVKETNKGQIQDSLVEWVSRSGSSPEGASAQCPRLPVSCAQGLGADSNNNDDASFYQEDVIAGSFMPAAPWSPSKNELRRKYLTQVDILLQDEGWSEGTDGDGEDAHVTLIPSSALPATPAHGCCDVSGESPGDPVEPASCPRECDPSRPCSADLALVPRSDSLWLHGAGGSSFSSSPPLEADNICDVTISDLYAGMLHSMSRLLSTKPSCIISTKTSFIAHSWNSRRRHKCKGRMNRTRCRGAGPSRRGPQDRLPPCSEPGKNREVLRDCENVLDASGQKADLKMEKAFPKVNKLKVCKLDPSWREFKGLRSLMSQRSSSMTYGDARAVRRLDRENRFMALKWLISPVKILSRPGVLPGKGGNHYRQIEIKFDKLHQEYCPSPGKQPCLTAPPGPSAVAMYRGDPASPRGPQALEIRSLSGLFCRAEAKRSNEAFEDLGEGAIGAGRRLQRRSSPPSLPETSSTQSLSRSEQTLDLLSQGNNLGILGKSLSPSRTSSVAGVLPLSCGRDRYSEIKEKFDKLHREYCQKSPKRTQAPLCIGAPPERSSVEAPYPKGGILEKLKPDFGFQGPPKLSASPQRSRESTPGSTTLECFMFTARRAHQSPPKRRQLSDSLLYGQWASSPDSSRVVGQATLRPGESPALASPPGKRREAWRGGGGALHITAGCSPVSHERQAFQRALQCIPRPGFRHVTPRVYVWGFVRWWCGQARPRRPLPAPSSAVVQMDPVCPGRPVFSLCHDPISGAGVFLSEISPKLSLSPPLRPPRSFSAFAYTSQHSDPHGSPRRIFAKTLQCLGHSRGWVQEPAASSE</sequence>
<feature type="region of interest" description="Disordered" evidence="4">
    <location>
        <begin position="508"/>
        <end position="535"/>
    </location>
</feature>
<evidence type="ECO:0000256" key="1">
    <source>
        <dbReference type="ARBA" id="ARBA00004123"/>
    </source>
</evidence>
<keyword evidence="2" id="KW-0238">DNA-binding</keyword>
<dbReference type="GO" id="GO:0005634">
    <property type="term" value="C:nucleus"/>
    <property type="evidence" value="ECO:0007669"/>
    <property type="project" value="UniProtKB-SubCell"/>
</dbReference>
<comment type="subcellular location">
    <subcellularLocation>
        <location evidence="1">Nucleus</location>
    </subcellularLocation>
</comment>
<protein>
    <recommendedName>
        <fullName evidence="9">Holliday junction recognition protein</fullName>
    </recommendedName>
</protein>
<dbReference type="PANTHER" id="PTHR15992:SF5">
    <property type="entry name" value="HOLLIDAY JUNCTION RECOGNITION PROTEIN"/>
    <property type="match status" value="1"/>
</dbReference>
<dbReference type="Proteomes" id="UP000694429">
    <property type="component" value="Chromosome 25"/>
</dbReference>
<feature type="region of interest" description="Disordered" evidence="4">
    <location>
        <begin position="628"/>
        <end position="650"/>
    </location>
</feature>
<feature type="compositionally biased region" description="Polar residues" evidence="4">
    <location>
        <begin position="638"/>
        <end position="650"/>
    </location>
</feature>
<evidence type="ECO:0000313" key="8">
    <source>
        <dbReference type="Proteomes" id="UP000694429"/>
    </source>
</evidence>
<evidence type="ECO:0008006" key="9">
    <source>
        <dbReference type="Google" id="ProtNLM"/>
    </source>
</evidence>